<dbReference type="Proteomes" id="UP000177122">
    <property type="component" value="Unassembled WGS sequence"/>
</dbReference>
<dbReference type="NCBIfam" id="TIGR00730">
    <property type="entry name" value="Rossman fold protein, TIGR00730 family"/>
    <property type="match status" value="1"/>
</dbReference>
<dbReference type="Gene3D" id="3.40.50.450">
    <property type="match status" value="1"/>
</dbReference>
<evidence type="ECO:0000313" key="3">
    <source>
        <dbReference type="Proteomes" id="UP000177122"/>
    </source>
</evidence>
<dbReference type="EC" id="3.2.2.n1" evidence="1"/>
<dbReference type="InterPro" id="IPR052341">
    <property type="entry name" value="LOG_family_nucleotidases"/>
</dbReference>
<dbReference type="SUPFAM" id="SSF102405">
    <property type="entry name" value="MCP/YpsA-like"/>
    <property type="match status" value="1"/>
</dbReference>
<dbReference type="PANTHER" id="PTHR43393">
    <property type="entry name" value="CYTOKININ RIBOSIDE 5'-MONOPHOSPHATE PHOSPHORIBOHYDROLASE"/>
    <property type="match status" value="1"/>
</dbReference>
<dbReference type="Pfam" id="PF03641">
    <property type="entry name" value="Lysine_decarbox"/>
    <property type="match status" value="1"/>
</dbReference>
<keyword evidence="1" id="KW-0203">Cytokinin biosynthesis</keyword>
<evidence type="ECO:0000313" key="2">
    <source>
        <dbReference type="EMBL" id="OGZ06417.1"/>
    </source>
</evidence>
<gene>
    <name evidence="2" type="ORF">A2845_01235</name>
</gene>
<sequence length="230" mass="26240">MEREPHTRASLQEAANEKRVSRITKEFSDGLSFINKYQRSVTIYGSARFLSENVHYKDARALAYKLSKRGYAIITGGGPGIMEAGNRGAMDAEGDSIGLNIELPHEQIINPYVTDSLSFYYFFARKTTMSYSAEAYIFFPGGFGTLDEFFEIITLIQTKKMHRVPIVLVGSDFWDPLKDFLEKTMLQVHGTIAKKDLHLFAIIDDKDEIIEHIEENQFHEVCEINPKENL</sequence>
<protein>
    <recommendedName>
        <fullName evidence="1">Cytokinin riboside 5'-monophosphate phosphoribohydrolase</fullName>
        <ecNumber evidence="1">3.2.2.n1</ecNumber>
    </recommendedName>
</protein>
<dbReference type="GO" id="GO:0005829">
    <property type="term" value="C:cytosol"/>
    <property type="evidence" value="ECO:0007669"/>
    <property type="project" value="TreeGrafter"/>
</dbReference>
<name>A0A1G2CYS4_9BACT</name>
<dbReference type="PANTHER" id="PTHR43393:SF3">
    <property type="entry name" value="LYSINE DECARBOXYLASE-LIKE PROTEIN"/>
    <property type="match status" value="1"/>
</dbReference>
<reference evidence="2 3" key="1">
    <citation type="journal article" date="2016" name="Nat. Commun.">
        <title>Thousands of microbial genomes shed light on interconnected biogeochemical processes in an aquifer system.</title>
        <authorList>
            <person name="Anantharaman K."/>
            <person name="Brown C.T."/>
            <person name="Hug L.A."/>
            <person name="Sharon I."/>
            <person name="Castelle C.J."/>
            <person name="Probst A.J."/>
            <person name="Thomas B.C."/>
            <person name="Singh A."/>
            <person name="Wilkins M.J."/>
            <person name="Karaoz U."/>
            <person name="Brodie E.L."/>
            <person name="Williams K.H."/>
            <person name="Hubbard S.S."/>
            <person name="Banfield J.F."/>
        </authorList>
    </citation>
    <scope>NUCLEOTIDE SEQUENCE [LARGE SCALE GENOMIC DNA]</scope>
</reference>
<comment type="caution">
    <text evidence="2">The sequence shown here is derived from an EMBL/GenBank/DDBJ whole genome shotgun (WGS) entry which is preliminary data.</text>
</comment>
<dbReference type="GO" id="GO:0009691">
    <property type="term" value="P:cytokinin biosynthetic process"/>
    <property type="evidence" value="ECO:0007669"/>
    <property type="project" value="UniProtKB-UniRule"/>
</dbReference>
<comment type="similarity">
    <text evidence="1">Belongs to the LOG family.</text>
</comment>
<dbReference type="AlphaFoldDB" id="A0A1G2CYS4"/>
<organism evidence="2 3">
    <name type="scientific">Candidatus Lloydbacteria bacterium RIFCSPHIGHO2_01_FULL_49_22</name>
    <dbReference type="NCBI Taxonomy" id="1798658"/>
    <lineage>
        <taxon>Bacteria</taxon>
        <taxon>Candidatus Lloydiibacteriota</taxon>
    </lineage>
</organism>
<accession>A0A1G2CYS4</accession>
<proteinExistence type="inferred from homology"/>
<dbReference type="InterPro" id="IPR031100">
    <property type="entry name" value="LOG_fam"/>
</dbReference>
<dbReference type="EMBL" id="MHLI01000003">
    <property type="protein sequence ID" value="OGZ06417.1"/>
    <property type="molecule type" value="Genomic_DNA"/>
</dbReference>
<dbReference type="InterPro" id="IPR005269">
    <property type="entry name" value="LOG"/>
</dbReference>
<dbReference type="GO" id="GO:0016787">
    <property type="term" value="F:hydrolase activity"/>
    <property type="evidence" value="ECO:0007669"/>
    <property type="project" value="UniProtKB-KW"/>
</dbReference>
<keyword evidence="1" id="KW-0378">Hydrolase</keyword>
<evidence type="ECO:0000256" key="1">
    <source>
        <dbReference type="RuleBase" id="RU363015"/>
    </source>
</evidence>